<dbReference type="AlphaFoldDB" id="A0A4Q7LT42"/>
<name>A0A4Q7LT42_9BURK</name>
<feature type="compositionally biased region" description="Basic and acidic residues" evidence="1">
    <location>
        <begin position="57"/>
        <end position="66"/>
    </location>
</feature>
<dbReference type="EMBL" id="SGWV01000007">
    <property type="protein sequence ID" value="RZS57804.1"/>
    <property type="molecule type" value="Genomic_DNA"/>
</dbReference>
<comment type="caution">
    <text evidence="2">The sequence shown here is derived from an EMBL/GenBank/DDBJ whole genome shotgun (WGS) entry which is preliminary data.</text>
</comment>
<organism evidence="2 3">
    <name type="scientific">Sphaerotilus mobilis</name>
    <dbReference type="NCBI Taxonomy" id="47994"/>
    <lineage>
        <taxon>Bacteria</taxon>
        <taxon>Pseudomonadati</taxon>
        <taxon>Pseudomonadota</taxon>
        <taxon>Betaproteobacteria</taxon>
        <taxon>Burkholderiales</taxon>
        <taxon>Sphaerotilaceae</taxon>
        <taxon>Sphaerotilus</taxon>
    </lineage>
</organism>
<evidence type="ECO:0000313" key="2">
    <source>
        <dbReference type="EMBL" id="RZS57804.1"/>
    </source>
</evidence>
<gene>
    <name evidence="2" type="ORF">EV685_0074</name>
</gene>
<dbReference type="Proteomes" id="UP000293433">
    <property type="component" value="Unassembled WGS sequence"/>
</dbReference>
<feature type="region of interest" description="Disordered" evidence="1">
    <location>
        <begin position="57"/>
        <end position="81"/>
    </location>
</feature>
<keyword evidence="3" id="KW-1185">Reference proteome</keyword>
<accession>A0A4Q7LT42</accession>
<reference evidence="2 3" key="1">
    <citation type="submission" date="2019-02" db="EMBL/GenBank/DDBJ databases">
        <title>Genomic Encyclopedia of Type Strains, Phase IV (KMG-IV): sequencing the most valuable type-strain genomes for metagenomic binning, comparative biology and taxonomic classification.</title>
        <authorList>
            <person name="Goeker M."/>
        </authorList>
    </citation>
    <scope>NUCLEOTIDE SEQUENCE [LARGE SCALE GENOMIC DNA]</scope>
    <source>
        <strain evidence="2 3">DSM 10617</strain>
    </source>
</reference>
<proteinExistence type="predicted"/>
<sequence length="127" mass="13780">MQPDRMHLQPTRPPGRANRKALVHAAEIRRLRASGYSLEAIRHMLAAVGVVVSRSTVHREVTRPDARVPTPPPVASTVGPPIPAPAAAVPWLGPTPFATDPRSGKEIAEAFMKGHITNPLMQVRNPR</sequence>
<evidence type="ECO:0000256" key="1">
    <source>
        <dbReference type="SAM" id="MobiDB-lite"/>
    </source>
</evidence>
<feature type="compositionally biased region" description="Pro residues" evidence="1">
    <location>
        <begin position="69"/>
        <end position="81"/>
    </location>
</feature>
<protein>
    <submittedName>
        <fullName evidence="2">Uncharacterized protein</fullName>
    </submittedName>
</protein>
<evidence type="ECO:0000313" key="3">
    <source>
        <dbReference type="Proteomes" id="UP000293433"/>
    </source>
</evidence>